<evidence type="ECO:0008006" key="2">
    <source>
        <dbReference type="Google" id="ProtNLM"/>
    </source>
</evidence>
<dbReference type="AlphaFoldDB" id="A0A8H8CG74"/>
<sequence>MSTTTHPELPIEIINSIMEIAVVILDAQSVSSITLLSHHFRILANIQRLSHLDFDSGTIRKLHQLHGLATLIEEAAGYSMRGIHTFIASIYIHIQEECDAYQMQANVTILNHLFRDDALLATPIRKLSLYLTNITGLFAVEPAMEASFRSLLKESHINFLELYYSDDIPFDLLQESKIEHLSLLCVGGLYKPYNRPKALIPIYLKSFSISLYPTTALEIHDLLVLLGLSRSNPFPHLTSLSISTALITFGTELLKLTKCLETLTLDCAEETFRFMAESLNPGKNLFDSQLFRHLKFLNINYRLHARHLGPDGPLAGSLVGQSLPPQLEKLCITLRLEDMILDTLTGPDYGHLDEEESKTKHYRRTLATTSMTDLPIEIINTIMEIAVTTLDPQSVSSITLLSQHFRTIANEKRYSQIGFDNESFWNDLPQLATLIEEAGGYQIRGIHTFITSLHIWIPDKCYAEALLPYVTIFNHLFKDDAMLCTPIRKLSISVTNFAAALCISSPLDVSLRLLFRNSHINLLEMFSATNIPYDLLHGSNIEHLVLSFVADLLVLLGIQESIGFTSLISLTISTQFVSFATQLLHLSHCLETLTLNFSEEVASSAHKTPKKPVFNYDLLPHFKCLNIHHQLGAFRYNQPAPPTIHLLGYLLPLQLKKLCIEIRFEDIVNKADHGHLQLSVLLNDAVAWDEHLLTLVCGTMQHLVVQINAQLHRHFESITYESPNWRDYIREKFVSAFPRCRASLAHFYVSIDITSSVFIYD</sequence>
<accession>A0A8H8CG74</accession>
<proteinExistence type="predicted"/>
<gene>
    <name evidence="1" type="ORF">JR316_010981</name>
</gene>
<name>A0A8H8CG74_PSICU</name>
<comment type="caution">
    <text evidence="1">The sequence shown here is derived from an EMBL/GenBank/DDBJ whole genome shotgun (WGS) entry which is preliminary data.</text>
</comment>
<protein>
    <recommendedName>
        <fullName evidence="2">F-box domain-containing protein</fullName>
    </recommendedName>
</protein>
<organism evidence="1">
    <name type="scientific">Psilocybe cubensis</name>
    <name type="common">Psychedelic mushroom</name>
    <name type="synonym">Stropharia cubensis</name>
    <dbReference type="NCBI Taxonomy" id="181762"/>
    <lineage>
        <taxon>Eukaryota</taxon>
        <taxon>Fungi</taxon>
        <taxon>Dikarya</taxon>
        <taxon>Basidiomycota</taxon>
        <taxon>Agaricomycotina</taxon>
        <taxon>Agaricomycetes</taxon>
        <taxon>Agaricomycetidae</taxon>
        <taxon>Agaricales</taxon>
        <taxon>Agaricineae</taxon>
        <taxon>Strophariaceae</taxon>
        <taxon>Psilocybe</taxon>
    </lineage>
</organism>
<dbReference type="EMBL" id="JAFIQS010000013">
    <property type="protein sequence ID" value="KAG5163790.1"/>
    <property type="molecule type" value="Genomic_DNA"/>
</dbReference>
<evidence type="ECO:0000313" key="1">
    <source>
        <dbReference type="EMBL" id="KAG5163790.1"/>
    </source>
</evidence>
<reference evidence="1" key="1">
    <citation type="submission" date="2021-02" db="EMBL/GenBank/DDBJ databases">
        <title>Psilocybe cubensis genome.</title>
        <authorList>
            <person name="Mckernan K.J."/>
            <person name="Crawford S."/>
            <person name="Trippe A."/>
            <person name="Kane L.T."/>
            <person name="Mclaughlin S."/>
        </authorList>
    </citation>
    <scope>NUCLEOTIDE SEQUENCE [LARGE SCALE GENOMIC DNA]</scope>
    <source>
        <strain evidence="1">MGC-MH-2018</strain>
    </source>
</reference>